<organism evidence="8 9">
    <name type="scientific">Candidatus Woykebacteria bacterium RBG_16_43_9</name>
    <dbReference type="NCBI Taxonomy" id="1802596"/>
    <lineage>
        <taxon>Bacteria</taxon>
        <taxon>Candidatus Woykeibacteriota</taxon>
    </lineage>
</organism>
<dbReference type="Proteomes" id="UP000176389">
    <property type="component" value="Unassembled WGS sequence"/>
</dbReference>
<dbReference type="GO" id="GO:0005886">
    <property type="term" value="C:plasma membrane"/>
    <property type="evidence" value="ECO:0007669"/>
    <property type="project" value="UniProtKB-SubCell"/>
</dbReference>
<evidence type="ECO:0000256" key="3">
    <source>
        <dbReference type="ARBA" id="ARBA00022989"/>
    </source>
</evidence>
<dbReference type="GO" id="GO:0071555">
    <property type="term" value="P:cell wall organization"/>
    <property type="evidence" value="ECO:0007669"/>
    <property type="project" value="UniProtKB-KW"/>
</dbReference>
<keyword evidence="5 7" id="KW-0456">Lyase</keyword>
<gene>
    <name evidence="7" type="primary">mltG</name>
    <name evidence="8" type="ORF">A2Z11_03535</name>
</gene>
<evidence type="ECO:0000256" key="5">
    <source>
        <dbReference type="ARBA" id="ARBA00023239"/>
    </source>
</evidence>
<dbReference type="Gene3D" id="3.30.1490.480">
    <property type="entry name" value="Endolytic murein transglycosylase"/>
    <property type="match status" value="1"/>
</dbReference>
<dbReference type="AlphaFoldDB" id="A0A1G1WCX1"/>
<comment type="catalytic activity">
    <reaction evidence="7">
        <text>a peptidoglycan chain = a peptidoglycan chain with N-acetyl-1,6-anhydromuramyl-[peptide] at the reducing end + a peptidoglycan chain with N-acetylglucosamine at the non-reducing end.</text>
        <dbReference type="EC" id="4.2.2.29"/>
    </reaction>
</comment>
<feature type="site" description="Important for catalytic activity" evidence="7">
    <location>
        <position position="212"/>
    </location>
</feature>
<name>A0A1G1WCX1_9BACT</name>
<sequence>MRSSWTVKQSFGSLFKFLTTLFIIISIPLVTITIWVNWALSPVSEVAKEKTFVIKKDESSISFSRRLQDENLIKNAFMFRVYLKLTGLDKEIQAGSFKISPKKSVKEVVRLLTTGRIDKWVTFVEGLRKEEVAQILEENFEIDTNEFLKEANEGELFPDTYLIPVNADTKKILSIFKSNLDSKFDESLQKQAKINGFSKKEVLIMASIVERESRSDKERPIIAGILIKRWKEGLTLGADATVQYAVGYSEKEKTWWRKVLTEDDLKIDSSYNTRSRTGLPPEPICSPGLASIDAVLTPKESPYYFYLHDKKGQVHYAITFEEHQENINKYLQ</sequence>
<keyword evidence="3 7" id="KW-1133">Transmembrane helix</keyword>
<evidence type="ECO:0000256" key="6">
    <source>
        <dbReference type="ARBA" id="ARBA00023316"/>
    </source>
</evidence>
<comment type="subcellular location">
    <subcellularLocation>
        <location evidence="7">Cell membrane</location>
        <topology evidence="7">Single-pass membrane protein</topology>
    </subcellularLocation>
</comment>
<evidence type="ECO:0000256" key="7">
    <source>
        <dbReference type="HAMAP-Rule" id="MF_02065"/>
    </source>
</evidence>
<keyword evidence="1 7" id="KW-1003">Cell membrane</keyword>
<evidence type="ECO:0000313" key="8">
    <source>
        <dbReference type="EMBL" id="OGY25474.1"/>
    </source>
</evidence>
<dbReference type="Pfam" id="PF02618">
    <property type="entry name" value="YceG"/>
    <property type="match status" value="1"/>
</dbReference>
<comment type="similarity">
    <text evidence="7">Belongs to the transglycosylase MltG family.</text>
</comment>
<dbReference type="STRING" id="1802596.A2Z11_03535"/>
<protein>
    <recommendedName>
        <fullName evidence="7">Endolytic murein transglycosylase</fullName>
        <ecNumber evidence="7">4.2.2.29</ecNumber>
    </recommendedName>
    <alternativeName>
        <fullName evidence="7">Peptidoglycan lytic transglycosylase</fullName>
    </alternativeName>
    <alternativeName>
        <fullName evidence="7">Peptidoglycan polymerization terminase</fullName>
    </alternativeName>
</protein>
<proteinExistence type="inferred from homology"/>
<dbReference type="PANTHER" id="PTHR30518:SF2">
    <property type="entry name" value="ENDOLYTIC MUREIN TRANSGLYCOSYLASE"/>
    <property type="match status" value="1"/>
</dbReference>
<reference evidence="8 9" key="1">
    <citation type="journal article" date="2016" name="Nat. Commun.">
        <title>Thousands of microbial genomes shed light on interconnected biogeochemical processes in an aquifer system.</title>
        <authorList>
            <person name="Anantharaman K."/>
            <person name="Brown C.T."/>
            <person name="Hug L.A."/>
            <person name="Sharon I."/>
            <person name="Castelle C.J."/>
            <person name="Probst A.J."/>
            <person name="Thomas B.C."/>
            <person name="Singh A."/>
            <person name="Wilkins M.J."/>
            <person name="Karaoz U."/>
            <person name="Brodie E.L."/>
            <person name="Williams K.H."/>
            <person name="Hubbard S.S."/>
            <person name="Banfield J.F."/>
        </authorList>
    </citation>
    <scope>NUCLEOTIDE SEQUENCE [LARGE SCALE GENOMIC DNA]</scope>
</reference>
<comment type="function">
    <text evidence="7">Functions as a peptidoglycan terminase that cleaves nascent peptidoglycan strands endolytically to terminate their elongation.</text>
</comment>
<dbReference type="HAMAP" id="MF_02065">
    <property type="entry name" value="MltG"/>
    <property type="match status" value="1"/>
</dbReference>
<evidence type="ECO:0000256" key="1">
    <source>
        <dbReference type="ARBA" id="ARBA00022475"/>
    </source>
</evidence>
<accession>A0A1G1WCX1</accession>
<dbReference type="GO" id="GO:0009252">
    <property type="term" value="P:peptidoglycan biosynthetic process"/>
    <property type="evidence" value="ECO:0007669"/>
    <property type="project" value="UniProtKB-UniRule"/>
</dbReference>
<dbReference type="NCBIfam" id="TIGR00247">
    <property type="entry name" value="endolytic transglycosylase MltG"/>
    <property type="match status" value="1"/>
</dbReference>
<comment type="caution">
    <text evidence="8">The sequence shown here is derived from an EMBL/GenBank/DDBJ whole genome shotgun (WGS) entry which is preliminary data.</text>
</comment>
<dbReference type="EMBL" id="MHCS01000045">
    <property type="protein sequence ID" value="OGY25474.1"/>
    <property type="molecule type" value="Genomic_DNA"/>
</dbReference>
<keyword evidence="6 7" id="KW-0961">Cell wall biogenesis/degradation</keyword>
<dbReference type="GO" id="GO:0008932">
    <property type="term" value="F:lytic endotransglycosylase activity"/>
    <property type="evidence" value="ECO:0007669"/>
    <property type="project" value="UniProtKB-UniRule"/>
</dbReference>
<evidence type="ECO:0000313" key="9">
    <source>
        <dbReference type="Proteomes" id="UP000176389"/>
    </source>
</evidence>
<evidence type="ECO:0000256" key="4">
    <source>
        <dbReference type="ARBA" id="ARBA00023136"/>
    </source>
</evidence>
<keyword evidence="2 7" id="KW-0812">Transmembrane</keyword>
<dbReference type="InterPro" id="IPR003770">
    <property type="entry name" value="MLTG-like"/>
</dbReference>
<dbReference type="PANTHER" id="PTHR30518">
    <property type="entry name" value="ENDOLYTIC MUREIN TRANSGLYCOSYLASE"/>
    <property type="match status" value="1"/>
</dbReference>
<dbReference type="EC" id="4.2.2.29" evidence="7"/>
<keyword evidence="4 7" id="KW-0472">Membrane</keyword>
<feature type="transmembrane region" description="Helical" evidence="7">
    <location>
        <begin position="21"/>
        <end position="40"/>
    </location>
</feature>
<evidence type="ECO:0000256" key="2">
    <source>
        <dbReference type="ARBA" id="ARBA00022692"/>
    </source>
</evidence>